<evidence type="ECO:0000313" key="2">
    <source>
        <dbReference type="Proteomes" id="UP001595872"/>
    </source>
</evidence>
<proteinExistence type="predicted"/>
<accession>A0ABV9TWR8</accession>
<organism evidence="1 2">
    <name type="scientific">Actinomadura gamaensis</name>
    <dbReference type="NCBI Taxonomy" id="1763541"/>
    <lineage>
        <taxon>Bacteria</taxon>
        <taxon>Bacillati</taxon>
        <taxon>Actinomycetota</taxon>
        <taxon>Actinomycetes</taxon>
        <taxon>Streptosporangiales</taxon>
        <taxon>Thermomonosporaceae</taxon>
        <taxon>Actinomadura</taxon>
    </lineage>
</organism>
<evidence type="ECO:0000313" key="1">
    <source>
        <dbReference type="EMBL" id="MFC4907976.1"/>
    </source>
</evidence>
<sequence>MKARTPGLGRIRAIVYVRERDAERCRRWAGCHDWTVAAVVREISPDGPPMARLGLRTVFGLLDAGCATVLLAATRTEVAEGPDGFLKVCARVERAGGFVHVLDDPEEDGHAP</sequence>
<dbReference type="Proteomes" id="UP001595872">
    <property type="component" value="Unassembled WGS sequence"/>
</dbReference>
<reference evidence="2" key="1">
    <citation type="journal article" date="2019" name="Int. J. Syst. Evol. Microbiol.">
        <title>The Global Catalogue of Microorganisms (GCM) 10K type strain sequencing project: providing services to taxonomists for standard genome sequencing and annotation.</title>
        <authorList>
            <consortium name="The Broad Institute Genomics Platform"/>
            <consortium name="The Broad Institute Genome Sequencing Center for Infectious Disease"/>
            <person name="Wu L."/>
            <person name="Ma J."/>
        </authorList>
    </citation>
    <scope>NUCLEOTIDE SEQUENCE [LARGE SCALE GENOMIC DNA]</scope>
    <source>
        <strain evidence="2">KLKA75</strain>
    </source>
</reference>
<dbReference type="RefSeq" id="WP_378254205.1">
    <property type="nucleotide sequence ID" value="NZ_JBHSIT010000003.1"/>
</dbReference>
<evidence type="ECO:0008006" key="3">
    <source>
        <dbReference type="Google" id="ProtNLM"/>
    </source>
</evidence>
<name>A0ABV9TWR8_9ACTN</name>
<dbReference type="EMBL" id="JBHSIT010000003">
    <property type="protein sequence ID" value="MFC4907976.1"/>
    <property type="molecule type" value="Genomic_DNA"/>
</dbReference>
<gene>
    <name evidence="1" type="ORF">ACFPCY_11640</name>
</gene>
<keyword evidence="2" id="KW-1185">Reference proteome</keyword>
<protein>
    <recommendedName>
        <fullName evidence="3">Resolvase/invertase-type recombinase catalytic domain-containing protein</fullName>
    </recommendedName>
</protein>
<comment type="caution">
    <text evidence="1">The sequence shown here is derived from an EMBL/GenBank/DDBJ whole genome shotgun (WGS) entry which is preliminary data.</text>
</comment>